<dbReference type="InterPro" id="IPR006582">
    <property type="entry name" value="MD_domain"/>
</dbReference>
<dbReference type="EMBL" id="CAJGYM010000010">
    <property type="protein sequence ID" value="CAD6189090.1"/>
    <property type="molecule type" value="Genomic_DNA"/>
</dbReference>
<dbReference type="OrthoDB" id="441660at2759"/>
<dbReference type="InterPro" id="IPR053295">
    <property type="entry name" value="Innate_immunity_reg"/>
</dbReference>
<dbReference type="Pfam" id="PF00400">
    <property type="entry name" value="WD40"/>
    <property type="match status" value="4"/>
</dbReference>
<dbReference type="Pfam" id="PF23623">
    <property type="entry name" value="GBD_IRG7_N"/>
    <property type="match status" value="1"/>
</dbReference>
<dbReference type="Gene3D" id="2.130.10.10">
    <property type="entry name" value="YVTN repeat-like/Quinoprotein amine dehydrogenase"/>
    <property type="match status" value="2"/>
</dbReference>
<keyword evidence="5" id="KW-0969">Cilium</keyword>
<dbReference type="SMART" id="SM00034">
    <property type="entry name" value="CLECT"/>
    <property type="match status" value="1"/>
</dbReference>
<dbReference type="InterPro" id="IPR056157">
    <property type="entry name" value="TPR_IFT80_172_dom"/>
</dbReference>
<evidence type="ECO:0000256" key="5">
    <source>
        <dbReference type="ARBA" id="ARBA00023069"/>
    </source>
</evidence>
<dbReference type="CDD" id="cd00198">
    <property type="entry name" value="vWFA"/>
    <property type="match status" value="1"/>
</dbReference>
<keyword evidence="4 9" id="KW-0732">Signal</keyword>
<comment type="caution">
    <text evidence="7">Lacks conserved residue(s) required for the propagation of feature annotation.</text>
</comment>
<evidence type="ECO:0000256" key="1">
    <source>
        <dbReference type="ARBA" id="ARBA00004138"/>
    </source>
</evidence>
<dbReference type="Proteomes" id="UP000835052">
    <property type="component" value="Unassembled WGS sequence"/>
</dbReference>
<evidence type="ECO:0000256" key="3">
    <source>
        <dbReference type="ARBA" id="ARBA00022525"/>
    </source>
</evidence>
<organism evidence="13 14">
    <name type="scientific">Caenorhabditis auriculariae</name>
    <dbReference type="NCBI Taxonomy" id="2777116"/>
    <lineage>
        <taxon>Eukaryota</taxon>
        <taxon>Metazoa</taxon>
        <taxon>Ecdysozoa</taxon>
        <taxon>Nematoda</taxon>
        <taxon>Chromadorea</taxon>
        <taxon>Rhabditida</taxon>
        <taxon>Rhabditina</taxon>
        <taxon>Rhabditomorpha</taxon>
        <taxon>Rhabditoidea</taxon>
        <taxon>Rhabditidae</taxon>
        <taxon>Peloderinae</taxon>
        <taxon>Caenorhabditis</taxon>
    </lineage>
</organism>
<dbReference type="FunFam" id="2.130.10.10:FF:000298">
    <property type="entry name" value="Intraflagellar transport 80 homolog (Chlamydomonas)"/>
    <property type="match status" value="1"/>
</dbReference>
<feature type="chain" id="PRO_5035765205" evidence="9">
    <location>
        <begin position="20"/>
        <end position="2919"/>
    </location>
</feature>
<proteinExistence type="predicted"/>
<dbReference type="InterPro" id="IPR001680">
    <property type="entry name" value="WD40_rpt"/>
</dbReference>
<dbReference type="InterPro" id="IPR016187">
    <property type="entry name" value="CTDL_fold"/>
</dbReference>
<sequence length="2919" mass="322661">MLKWAALCSALFLASSAKSLELEHALQQIREKHIFYSARDFKPVSERHVPDFPPNSYLKSETVENAEKHGVCQPGFTGSDCSNPICYNRSNILEHDGTADFGDLIESDFSAKCNDIFTFYVDNFMNDFYVIITSINGGNPRGVVLNSGGNEVPSCGDFANTESEMIHMYCESRANHGAGLYSLKLSVDNDVGCTFQVRSPTKLGINGGFVQDKRDDYVQQFILGKANQGVFRYPDENANSFFAFEMENEKYPVHPETIHIYQNGVWDQQFKVTGRYGCTASHVTVTPYNCSALHVYHLKVQGYDDEANAWQRIYDFECNAIAMPTDMTLTTDSSSTSIPTSCLNDGIIYGEGCYCSEFFSGPRCEQPLCMNGGSYDANTHSCVCVDDYSGDHCQHVTCKAQSADSFDDSSIAIGFVIRSSSSMKAQIVEITQAVNQMGSYFSTYYPVLVQAWVLTVVQNNGVLFTRAFDSYTELANSIVSLTTPPTETQCDDAILLGIAQTLGQTAFKKFPNSPVFVFTDGVANDDAITRGYLNEQLISTRAQLFFILTNSASEMCIVDVSSNQYQDFRSLASLSRGLLVQVKLTEIQEATFAISQDLWLLDTIMSNDLEDCRKAPKYQPFFVDSSVDFLLLRATGDNLAPLLTLPNQTQIKPDIFYTNGNLNIWKTGKPAVGAYLLNMNSLNSHSSICQYRLMGRTNYRLYSSFSTSITVDNSQQSPSLNTPTHLVAKLDNLYLSDPIDTTIEVNVWYNDAQTSERQVIYSSSGVWRDTCQYDLYFGMFSCPTPNMQFYINVYSSDENGNVVLRTITNYCSAAAPNPPDSECLNGGVIYNNTCYCTSHFHGAKCEQITCENNGNALFGACQCTAGFTGQFCETAMCYSDNPFGPWSPNHRSLTLMVHDSLTTRSTLRTLNDVAPRVVNDILMQHPAWISNYQLIRFNDSDFTKTVDSESGTDFINGITNLYNANKNHSGYSCKELDLFSAIFQVISAGNVQWGGILYIFLYGTPKQDLVSYQKILQRIEINKIQINIVQSSLNPCGQDITIDGLISLTQFSGGSFITASAPNAGNVFGQVPTQYMSNLVYENNVVDCQDTTFYIPVDDGTQSFTAYIQGDFSYDPIYTAPDNSDVYVANMYTDLGTGSRLDHIVRACDQGWFNADNHCWKYGFKPVSWFDAKLACDKDGATLATIYNAVEQSALDSKSDKTDFWIGLNDLDTKGVWKWETSNANFTLSLDDTQYKNWQPGQPDVQDNKRCVMDSQKGSKGWATANCDEKKFFVCVKHTYSTDFQPSDVQQNHIARGIWKMRVRANGQCAVAIRSQSTVQVMTRFTSNIHDDIGNNEPNHNTDANRLMVQLNGVSNHRGVEYAHFYADNFTIVQAHSVSYRSNCLYEYLSTPFSCPNFAFQMLITGTDDAGYLFQRVVPAGCVGGIEKDSCENGGVYFKGSCICPPSFVGPTCEFAVCQNGGFIGASLDQCRCSAGFTGQFCEIPVCTRNLDQAPNVTTTGKTFIVAVDGTSNGDMAKVIADFNKTLSTVLSNTLTSDPQWFTHFVGIVFRDAEATRANPPLPATSDVIVSSDPKDFVTKLSTELASHPYTAGQKKRDIFTALVKTVTHPSVVPNSQAFVITAGNAEDTIDEGTVVSALSYSHTSVNFLFIGDSAPPGDGKNYDDTSVSTLFDTAHFSGGTAYQLPSAESLSYTWQTVLGTFHNSYYVITHQLSNCSNYVDYIQLDSNGTEIIVDIFSQSTTDIEIRDTNNSPQKAVPILQSKTNKVIAFAQTGDLPGLWTVDVDKNNENPGSCMLNIRGQSNVNVQIAFTQDTLTDGGYHDGGAVLYPKTLLNNAVVAQINSGTLTYVQLFDIAETKIAWAAPMTLRSSCSYQYISQKTFTCQRNTFVLSIEGLDYEGHPFRRTFIIHCDGIIPTAPPTLAPPTTLAVASTVSMVPTTPLPSCDPNTPKADIFIALDSSSTIPEDVFFHSVGALRSIENSVNLSADHTRVTIGTYDNSAHFEGDLNSIADQTSFTARLLELLSVGYTGINGNNIQSILDFVNASTATTPFRANPTRKIVLFVSSQGWDRGNFDGDNEQGYPNPTAAAKQLQNSGVEFFAIAYGNRADLLELSAIAKCIHKANDENGITNAISQFVSLLCSSTPTCDARRPGSRTSEIIQMRLKVAAGRNVRHAEAVCGVGWCNSDQLISASDDHQFLQWNANTSDAVPIIKMPETFFPTSLHMFPRSFAKNYSNDVFAVTTTDGQVHILSRNGKTEKTMDAHKGAALKAIWNSDGTGLLTCGEDGYVKMWSRNGMLRSVLAQFPSAVYSVAWDSTSSNVMYCNLDHCYIKSLKMQVAPLKWKAHEGIVLCCDWSPTSNFLVTGGEDCKFKVWDGFGQILFTSSTHDYPITALSWCPDGKNFAVGSHNILRLCDKAGWSHSLEKLNGGSVYSMSWSPDGTQLAAGTASGVVIQAHLVEKRVTYNKLDIVQTQKTLVEVRDVSSEVAKEKLETKEKITQISILFQHLIIVSTSQIYVYSSKNWNTPIMIDYKDRPVNLIVQCENLFLVSDGIIMSFFNYEGRLLTEMQPPGNGTMLIDSRRVDLSSDTVVMRDKGDPRIIHFADPSTGKSQGDGSITHENEIVELTINKCGPINDRMIAFKDQISSVFIALVKTFGITQRIAKIGSLVEQLVFNDVTNMLTGIADGRIVIWPVPNMAFLDKGLLQKSQLQKAVSSMGKFPQLMSFSGNVIILRRSDGSMIPLACTPFAGALINLATSSKWDQAISLCRLINEDFLWAMLAGLATINKNLFATEIAFAALEEEEKVKLIREVQNKGDKNIRQAVQIMLSGKPGDAENYLEKNGYQFRAMMLNIQMLRWNRALEIALKHRKFLEIVFGYREKYLQSMGKKETDKQFLKHMAEVEVDWIHIRELIAEASANSD</sequence>
<keyword evidence="14" id="KW-1185">Reference proteome</keyword>
<feature type="signal peptide" evidence="9">
    <location>
        <begin position="1"/>
        <end position="19"/>
    </location>
</feature>
<dbReference type="Gene3D" id="3.40.50.410">
    <property type="entry name" value="von Willebrand factor, type A domain"/>
    <property type="match status" value="1"/>
</dbReference>
<dbReference type="PROSITE" id="PS50026">
    <property type="entry name" value="EGF_3"/>
    <property type="match status" value="2"/>
</dbReference>
<dbReference type="PANTHER" id="PTHR47324:SF2">
    <property type="entry name" value="EGF-LIKE DOMAIN-CONTAINING PROTEIN-RELATED"/>
    <property type="match status" value="1"/>
</dbReference>
<accession>A0A8S1H6Z9</accession>
<dbReference type="CDD" id="cd00037">
    <property type="entry name" value="CLECT"/>
    <property type="match status" value="1"/>
</dbReference>
<evidence type="ECO:0000256" key="4">
    <source>
        <dbReference type="ARBA" id="ARBA00022729"/>
    </source>
</evidence>
<dbReference type="SMART" id="SM00181">
    <property type="entry name" value="EGF"/>
    <property type="match status" value="3"/>
</dbReference>
<evidence type="ECO:0000313" key="14">
    <source>
        <dbReference type="Proteomes" id="UP000835052"/>
    </source>
</evidence>
<dbReference type="InterPro" id="IPR016186">
    <property type="entry name" value="C-type_lectin-like/link_sf"/>
</dbReference>
<dbReference type="SUPFAM" id="SSF56436">
    <property type="entry name" value="C-type lectin-like"/>
    <property type="match status" value="1"/>
</dbReference>
<dbReference type="SUPFAM" id="SSF53300">
    <property type="entry name" value="vWA-like"/>
    <property type="match status" value="1"/>
</dbReference>
<dbReference type="PROSITE" id="PS50294">
    <property type="entry name" value="WD_REPEATS_REGION"/>
    <property type="match status" value="2"/>
</dbReference>
<dbReference type="Gene3D" id="2.10.25.10">
    <property type="entry name" value="Laminin"/>
    <property type="match status" value="2"/>
</dbReference>
<feature type="disulfide bond" evidence="7">
    <location>
        <begin position="384"/>
        <end position="393"/>
    </location>
</feature>
<dbReference type="PROSITE" id="PS00022">
    <property type="entry name" value="EGF_1"/>
    <property type="match status" value="3"/>
</dbReference>
<gene>
    <name evidence="13" type="ORF">CAUJ_LOCUS5009</name>
</gene>
<comment type="caution">
    <text evidence="13">The sequence shown here is derived from an EMBL/GenBank/DDBJ whole genome shotgun (WGS) entry which is preliminary data.</text>
</comment>
<keyword evidence="6" id="KW-0966">Cell projection</keyword>
<dbReference type="Pfam" id="PF00092">
    <property type="entry name" value="VWA"/>
    <property type="match status" value="1"/>
</dbReference>
<dbReference type="Pfam" id="PF24415">
    <property type="entry name" value="Ig_Irg-7"/>
    <property type="match status" value="2"/>
</dbReference>
<keyword evidence="3" id="KW-0964">Secreted</keyword>
<keyword evidence="7" id="KW-0245">EGF-like domain</keyword>
<feature type="repeat" description="WD" evidence="8">
    <location>
        <begin position="2260"/>
        <end position="2292"/>
    </location>
</feature>
<feature type="disulfide bond" evidence="7">
    <location>
        <begin position="1473"/>
        <end position="1482"/>
    </location>
</feature>
<feature type="repeat" description="WD" evidence="8">
    <location>
        <begin position="2342"/>
        <end position="2374"/>
    </location>
</feature>
<evidence type="ECO:0000256" key="9">
    <source>
        <dbReference type="SAM" id="SignalP"/>
    </source>
</evidence>
<evidence type="ECO:0000313" key="13">
    <source>
        <dbReference type="EMBL" id="CAD6189090.1"/>
    </source>
</evidence>
<evidence type="ECO:0000259" key="11">
    <source>
        <dbReference type="PROSITE" id="PS50041"/>
    </source>
</evidence>
<feature type="domain" description="EGF-like" evidence="10">
    <location>
        <begin position="1449"/>
        <end position="1483"/>
    </location>
</feature>
<dbReference type="SMART" id="SM00320">
    <property type="entry name" value="WD40"/>
    <property type="match status" value="6"/>
</dbReference>
<dbReference type="SUPFAM" id="SSF50978">
    <property type="entry name" value="WD40 repeat-like"/>
    <property type="match status" value="2"/>
</dbReference>
<dbReference type="InterPro" id="IPR015943">
    <property type="entry name" value="WD40/YVTN_repeat-like_dom_sf"/>
</dbReference>
<feature type="domain" description="VWFA" evidence="12">
    <location>
        <begin position="1952"/>
        <end position="2139"/>
    </location>
</feature>
<dbReference type="Gene3D" id="3.10.100.10">
    <property type="entry name" value="Mannose-Binding Protein A, subunit A"/>
    <property type="match status" value="1"/>
</dbReference>
<dbReference type="GO" id="GO:0005929">
    <property type="term" value="C:cilium"/>
    <property type="evidence" value="ECO:0007669"/>
    <property type="project" value="UniProtKB-SubCell"/>
</dbReference>
<dbReference type="PROSITE" id="PS01186">
    <property type="entry name" value="EGF_2"/>
    <property type="match status" value="1"/>
</dbReference>
<dbReference type="InterPro" id="IPR001304">
    <property type="entry name" value="C-type_lectin-like"/>
</dbReference>
<dbReference type="InterPro" id="IPR057086">
    <property type="entry name" value="GBD_Irg-7_N"/>
</dbReference>
<dbReference type="Pfam" id="PF23387">
    <property type="entry name" value="TPR_IFT80_172"/>
    <property type="match status" value="1"/>
</dbReference>
<dbReference type="InterPro" id="IPR036322">
    <property type="entry name" value="WD40_repeat_dom_sf"/>
</dbReference>
<keyword evidence="7" id="KW-1015">Disulfide bond</keyword>
<comment type="subcellular location">
    <subcellularLocation>
        <location evidence="1">Cell projection</location>
        <location evidence="1">Cilium</location>
    </subcellularLocation>
    <subcellularLocation>
        <location evidence="2">Secreted</location>
    </subcellularLocation>
</comment>
<dbReference type="InterPro" id="IPR036465">
    <property type="entry name" value="vWFA_dom_sf"/>
</dbReference>
<dbReference type="Pfam" id="PF00059">
    <property type="entry name" value="Lectin_C"/>
    <property type="match status" value="1"/>
</dbReference>
<dbReference type="InterPro" id="IPR056456">
    <property type="entry name" value="Beta-prop_IFT80_2nd"/>
</dbReference>
<feature type="domain" description="EGF-like" evidence="10">
    <location>
        <begin position="360"/>
        <end position="394"/>
    </location>
</feature>
<evidence type="ECO:0000256" key="7">
    <source>
        <dbReference type="PROSITE-ProRule" id="PRU00076"/>
    </source>
</evidence>
<dbReference type="Pfam" id="PF23335">
    <property type="entry name" value="Beta-prop_IFT80_2nd"/>
    <property type="match status" value="1"/>
</dbReference>
<dbReference type="PANTHER" id="PTHR47324">
    <property type="entry name" value="PROTEIN IRG-7-RELATED"/>
    <property type="match status" value="1"/>
</dbReference>
<dbReference type="InterPro" id="IPR002035">
    <property type="entry name" value="VWF_A"/>
</dbReference>
<dbReference type="InterPro" id="IPR056861">
    <property type="entry name" value="HMCN1-like_VWA"/>
</dbReference>
<dbReference type="InterPro" id="IPR057085">
    <property type="entry name" value="Ig_Irg-7"/>
</dbReference>
<dbReference type="InterPro" id="IPR000742">
    <property type="entry name" value="EGF"/>
</dbReference>
<dbReference type="SMART" id="SM00604">
    <property type="entry name" value="MD"/>
    <property type="match status" value="3"/>
</dbReference>
<feature type="domain" description="C-type lectin" evidence="11">
    <location>
        <begin position="1155"/>
        <end position="1276"/>
    </location>
</feature>
<dbReference type="PROSITE" id="PS50234">
    <property type="entry name" value="VWFA"/>
    <property type="match status" value="1"/>
</dbReference>
<dbReference type="SMART" id="SM00327">
    <property type="entry name" value="VWA"/>
    <property type="match status" value="1"/>
</dbReference>
<evidence type="ECO:0000256" key="8">
    <source>
        <dbReference type="PROSITE-ProRule" id="PRU00221"/>
    </source>
</evidence>
<keyword evidence="8" id="KW-0853">WD repeat</keyword>
<evidence type="ECO:0000256" key="2">
    <source>
        <dbReference type="ARBA" id="ARBA00004613"/>
    </source>
</evidence>
<name>A0A8S1H6Z9_9PELO</name>
<dbReference type="PROSITE" id="PS50082">
    <property type="entry name" value="WD_REPEATS_2"/>
    <property type="match status" value="2"/>
</dbReference>
<evidence type="ECO:0000259" key="12">
    <source>
        <dbReference type="PROSITE" id="PS50234"/>
    </source>
</evidence>
<evidence type="ECO:0000259" key="10">
    <source>
        <dbReference type="PROSITE" id="PS50026"/>
    </source>
</evidence>
<dbReference type="PROSITE" id="PS50041">
    <property type="entry name" value="C_TYPE_LECTIN_2"/>
    <property type="match status" value="1"/>
</dbReference>
<evidence type="ECO:0000256" key="6">
    <source>
        <dbReference type="ARBA" id="ARBA00023273"/>
    </source>
</evidence>
<dbReference type="Pfam" id="PF25106">
    <property type="entry name" value="VWA_4"/>
    <property type="match status" value="1"/>
</dbReference>
<protein>
    <submittedName>
        <fullName evidence="13">Uncharacterized protein</fullName>
    </submittedName>
</protein>
<reference evidence="13" key="1">
    <citation type="submission" date="2020-10" db="EMBL/GenBank/DDBJ databases">
        <authorList>
            <person name="Kikuchi T."/>
        </authorList>
    </citation>
    <scope>NUCLEOTIDE SEQUENCE</scope>
    <source>
        <strain evidence="13">NKZ352</strain>
    </source>
</reference>